<dbReference type="CDD" id="cd03259">
    <property type="entry name" value="ABC_Carb_Solutes_like"/>
    <property type="match status" value="1"/>
</dbReference>
<dbReference type="InterPro" id="IPR047641">
    <property type="entry name" value="ABC_transpr_MalK/UgpC-like"/>
</dbReference>
<dbReference type="GO" id="GO:0015408">
    <property type="term" value="F:ABC-type ferric iron transporter activity"/>
    <property type="evidence" value="ECO:0007669"/>
    <property type="project" value="InterPro"/>
</dbReference>
<evidence type="ECO:0000256" key="4">
    <source>
        <dbReference type="ARBA" id="ARBA00022840"/>
    </source>
</evidence>
<dbReference type="SUPFAM" id="SSF50331">
    <property type="entry name" value="MOP-like"/>
    <property type="match status" value="1"/>
</dbReference>
<dbReference type="RefSeq" id="WP_188430866.1">
    <property type="nucleotide sequence ID" value="NZ_BAABKH010000003.1"/>
</dbReference>
<dbReference type="InterPro" id="IPR027417">
    <property type="entry name" value="P-loop_NTPase"/>
</dbReference>
<dbReference type="InterPro" id="IPR012340">
    <property type="entry name" value="NA-bd_OB-fold"/>
</dbReference>
<dbReference type="InterPro" id="IPR008995">
    <property type="entry name" value="Mo/tungstate-bd_C_term_dom"/>
</dbReference>
<comment type="caution">
    <text evidence="8">The sequence shown here is derived from an EMBL/GenBank/DDBJ whole genome shotgun (WGS) entry which is preliminary data.</text>
</comment>
<keyword evidence="1" id="KW-0813">Transport</keyword>
<keyword evidence="5" id="KW-1278">Translocase</keyword>
<dbReference type="Proteomes" id="UP000605670">
    <property type="component" value="Unassembled WGS sequence"/>
</dbReference>
<evidence type="ECO:0000313" key="9">
    <source>
        <dbReference type="Proteomes" id="UP000605670"/>
    </source>
</evidence>
<dbReference type="SUPFAM" id="SSF52540">
    <property type="entry name" value="P-loop containing nucleoside triphosphate hydrolases"/>
    <property type="match status" value="1"/>
</dbReference>
<feature type="domain" description="ABC transporter" evidence="7">
    <location>
        <begin position="3"/>
        <end position="234"/>
    </location>
</feature>
<dbReference type="Gene3D" id="3.40.50.300">
    <property type="entry name" value="P-loop containing nucleotide triphosphate hydrolases"/>
    <property type="match status" value="1"/>
</dbReference>
<evidence type="ECO:0000256" key="5">
    <source>
        <dbReference type="ARBA" id="ARBA00022967"/>
    </source>
</evidence>
<gene>
    <name evidence="8" type="ORF">GCM10011366_22940</name>
</gene>
<dbReference type="Pfam" id="PF00005">
    <property type="entry name" value="ABC_tran"/>
    <property type="match status" value="1"/>
</dbReference>
<dbReference type="PANTHER" id="PTHR43875">
    <property type="entry name" value="MALTODEXTRIN IMPORT ATP-BINDING PROTEIN MSMX"/>
    <property type="match status" value="1"/>
</dbReference>
<reference evidence="8" key="2">
    <citation type="submission" date="2020-09" db="EMBL/GenBank/DDBJ databases">
        <authorList>
            <person name="Sun Q."/>
            <person name="Zhou Y."/>
        </authorList>
    </citation>
    <scope>NUCLEOTIDE SEQUENCE</scope>
    <source>
        <strain evidence="8">CGMCC 1.12160</strain>
    </source>
</reference>
<dbReference type="Pfam" id="PF03459">
    <property type="entry name" value="TOBE"/>
    <property type="match status" value="1"/>
</dbReference>
<evidence type="ECO:0000256" key="3">
    <source>
        <dbReference type="ARBA" id="ARBA00022741"/>
    </source>
</evidence>
<sequence length="358" mass="38468">MSVVAQSLTSWVDGEAHLDDVTLTLEPGRIHTVLGRTGAGKTSLLRVLAGLSDVDSGDVLLDGRSLREVPPWRRETAMVYQQFINYPHLTALENVMFPLRRAKVPAAEAQRRAKEALEQVGLTHLSDRRPGALSGGQQQRVAIARALARRARILLLDEPLVNLDFKLREQLREELRGLFSGVGETVVVYTTTEPAEALMLGDEVIVMHEGRVAQVGSPAVIFETPATTAVARVVNDPPMNVIPGTLQGEHVAVRGLDLLPRASHLAGFADGPYLVGIPAPSLTFGTGPGVLATITFVEISGSETFVHVDLQGTELVVRAEGIHDVSTGDRVSMTVDPSRLFLFTEDGTLAAAPPHGRS</sequence>
<accession>A0A917BSM8</accession>
<dbReference type="InterPro" id="IPR005116">
    <property type="entry name" value="Transp-assoc_OB_typ1"/>
</dbReference>
<dbReference type="PANTHER" id="PTHR43875:SF15">
    <property type="entry name" value="TREHALOSE IMPORT ATP-BINDING PROTEIN SUGC"/>
    <property type="match status" value="1"/>
</dbReference>
<name>A0A917BSM8_9MICO</name>
<evidence type="ECO:0000256" key="6">
    <source>
        <dbReference type="ARBA" id="ARBA00023136"/>
    </source>
</evidence>
<keyword evidence="9" id="KW-1185">Reference proteome</keyword>
<dbReference type="PROSITE" id="PS50893">
    <property type="entry name" value="ABC_TRANSPORTER_2"/>
    <property type="match status" value="1"/>
</dbReference>
<dbReference type="AlphaFoldDB" id="A0A917BSM8"/>
<dbReference type="PROSITE" id="PS00211">
    <property type="entry name" value="ABC_TRANSPORTER_1"/>
    <property type="match status" value="1"/>
</dbReference>
<dbReference type="EMBL" id="BMEM01000003">
    <property type="protein sequence ID" value="GGF54484.1"/>
    <property type="molecule type" value="Genomic_DNA"/>
</dbReference>
<evidence type="ECO:0000313" key="8">
    <source>
        <dbReference type="EMBL" id="GGF54484.1"/>
    </source>
</evidence>
<reference evidence="8" key="1">
    <citation type="journal article" date="2014" name="Int. J. Syst. Evol. Microbiol.">
        <title>Complete genome sequence of Corynebacterium casei LMG S-19264T (=DSM 44701T), isolated from a smear-ripened cheese.</title>
        <authorList>
            <consortium name="US DOE Joint Genome Institute (JGI-PGF)"/>
            <person name="Walter F."/>
            <person name="Albersmeier A."/>
            <person name="Kalinowski J."/>
            <person name="Ruckert C."/>
        </authorList>
    </citation>
    <scope>NUCLEOTIDE SEQUENCE</scope>
    <source>
        <strain evidence="8">CGMCC 1.12160</strain>
    </source>
</reference>
<keyword evidence="3" id="KW-0547">Nucleotide-binding</keyword>
<evidence type="ECO:0000259" key="7">
    <source>
        <dbReference type="PROSITE" id="PS50893"/>
    </source>
</evidence>
<keyword evidence="6" id="KW-0472">Membrane</keyword>
<evidence type="ECO:0000256" key="2">
    <source>
        <dbReference type="ARBA" id="ARBA00022475"/>
    </source>
</evidence>
<proteinExistence type="predicted"/>
<dbReference type="GO" id="GO:0005524">
    <property type="term" value="F:ATP binding"/>
    <property type="evidence" value="ECO:0007669"/>
    <property type="project" value="UniProtKB-KW"/>
</dbReference>
<organism evidence="8 9">
    <name type="scientific">Ornithinimicrobium tianjinense</name>
    <dbReference type="NCBI Taxonomy" id="1195761"/>
    <lineage>
        <taxon>Bacteria</taxon>
        <taxon>Bacillati</taxon>
        <taxon>Actinomycetota</taxon>
        <taxon>Actinomycetes</taxon>
        <taxon>Micrococcales</taxon>
        <taxon>Ornithinimicrobiaceae</taxon>
        <taxon>Ornithinimicrobium</taxon>
    </lineage>
</organism>
<keyword evidence="2" id="KW-1003">Cell membrane</keyword>
<evidence type="ECO:0000256" key="1">
    <source>
        <dbReference type="ARBA" id="ARBA00022448"/>
    </source>
</evidence>
<dbReference type="Gene3D" id="2.40.50.100">
    <property type="match status" value="1"/>
</dbReference>
<dbReference type="InterPro" id="IPR003593">
    <property type="entry name" value="AAA+_ATPase"/>
</dbReference>
<protein>
    <submittedName>
        <fullName evidence="8">ABC transporter ATP-binding protein</fullName>
    </submittedName>
</protein>
<dbReference type="Gene3D" id="2.40.50.140">
    <property type="entry name" value="Nucleic acid-binding proteins"/>
    <property type="match status" value="1"/>
</dbReference>
<dbReference type="InterPro" id="IPR015853">
    <property type="entry name" value="ABC_transpr_FbpC"/>
</dbReference>
<dbReference type="GO" id="GO:0016887">
    <property type="term" value="F:ATP hydrolysis activity"/>
    <property type="evidence" value="ECO:0007669"/>
    <property type="project" value="InterPro"/>
</dbReference>
<dbReference type="InterPro" id="IPR003439">
    <property type="entry name" value="ABC_transporter-like_ATP-bd"/>
</dbReference>
<dbReference type="GO" id="GO:0055052">
    <property type="term" value="C:ATP-binding cassette (ABC) transporter complex, substrate-binding subunit-containing"/>
    <property type="evidence" value="ECO:0007669"/>
    <property type="project" value="TreeGrafter"/>
</dbReference>
<dbReference type="SMART" id="SM00382">
    <property type="entry name" value="AAA"/>
    <property type="match status" value="1"/>
</dbReference>
<keyword evidence="4 8" id="KW-0067">ATP-binding</keyword>
<dbReference type="InterPro" id="IPR017871">
    <property type="entry name" value="ABC_transporter-like_CS"/>
</dbReference>